<dbReference type="Pfam" id="PF00582">
    <property type="entry name" value="Usp"/>
    <property type="match status" value="2"/>
</dbReference>
<keyword evidence="4" id="KW-1185">Reference proteome</keyword>
<dbReference type="EMBL" id="JACJKX010000001">
    <property type="protein sequence ID" value="MBM6927921.1"/>
    <property type="molecule type" value="Genomic_DNA"/>
</dbReference>
<feature type="domain" description="UspA" evidence="2">
    <location>
        <begin position="2"/>
        <end position="141"/>
    </location>
</feature>
<feature type="domain" description="UspA" evidence="2">
    <location>
        <begin position="152"/>
        <end position="295"/>
    </location>
</feature>
<gene>
    <name evidence="3" type="ORF">H5985_01310</name>
</gene>
<proteinExistence type="inferred from homology"/>
<evidence type="ECO:0000259" key="2">
    <source>
        <dbReference type="Pfam" id="PF00582"/>
    </source>
</evidence>
<evidence type="ECO:0000313" key="3">
    <source>
        <dbReference type="EMBL" id="MBM6927921.1"/>
    </source>
</evidence>
<protein>
    <submittedName>
        <fullName evidence="3">Universal stress protein</fullName>
    </submittedName>
</protein>
<dbReference type="PANTHER" id="PTHR46268">
    <property type="entry name" value="STRESS RESPONSE PROTEIN NHAX"/>
    <property type="match status" value="1"/>
</dbReference>
<organism evidence="3 4">
    <name type="scientific">Parasutterella secunda</name>
    <dbReference type="NCBI Taxonomy" id="626947"/>
    <lineage>
        <taxon>Bacteria</taxon>
        <taxon>Pseudomonadati</taxon>
        <taxon>Pseudomonadota</taxon>
        <taxon>Betaproteobacteria</taxon>
        <taxon>Burkholderiales</taxon>
        <taxon>Sutterellaceae</taxon>
        <taxon>Parasutterella</taxon>
    </lineage>
</organism>
<evidence type="ECO:0000256" key="1">
    <source>
        <dbReference type="ARBA" id="ARBA00008791"/>
    </source>
</evidence>
<name>A0ABS2GR22_9BURK</name>
<dbReference type="InterPro" id="IPR014729">
    <property type="entry name" value="Rossmann-like_a/b/a_fold"/>
</dbReference>
<reference evidence="3 4" key="1">
    <citation type="journal article" date="2021" name="Sci. Rep.">
        <title>The distribution of antibiotic resistance genes in chicken gut microbiota commensals.</title>
        <authorList>
            <person name="Juricova H."/>
            <person name="Matiasovicova J."/>
            <person name="Kubasova T."/>
            <person name="Cejkova D."/>
            <person name="Rychlik I."/>
        </authorList>
    </citation>
    <scope>NUCLEOTIDE SEQUENCE [LARGE SCALE GENOMIC DNA]</scope>
    <source>
        <strain evidence="3 4">An562</strain>
    </source>
</reference>
<comment type="similarity">
    <text evidence="1">Belongs to the universal stress protein A family.</text>
</comment>
<accession>A0ABS2GR22</accession>
<dbReference type="RefSeq" id="WP_205049506.1">
    <property type="nucleotide sequence ID" value="NZ_JACJKX010000001.1"/>
</dbReference>
<dbReference type="PANTHER" id="PTHR46268:SF6">
    <property type="entry name" value="UNIVERSAL STRESS PROTEIN UP12"/>
    <property type="match status" value="1"/>
</dbReference>
<comment type="caution">
    <text evidence="3">The sequence shown here is derived from an EMBL/GenBank/DDBJ whole genome shotgun (WGS) entry which is preliminary data.</text>
</comment>
<sequence length="299" mass="33027">MRVLIPIDGGADCREAIRFVTSRKTWLETQKPQIELLYVQKTYIEHPTEEGDFDVQTWYYDDKIKKVFDDMAEDIATLPENVIKTSKIGHPAKVIADYAREIGADLIVMGARGLSALKNLYLGSVSLGAIAQASCPVLVCREHYTPRDENLTIGIAVDGSGFGDLCTKFVVENKELFGKNASFEVIYVHADEETVPLELLDKGIKELDKLLPKYEKEEYLAAIESPLAQLKAAGLEAKAVELRGSLQTTLTHYAGENLNMVVMGSHGKGRIGQLVFGSSTRAMVSTCRMPIFIVPGEKK</sequence>
<dbReference type="InterPro" id="IPR006016">
    <property type="entry name" value="UspA"/>
</dbReference>
<dbReference type="CDD" id="cd00293">
    <property type="entry name" value="USP-like"/>
    <property type="match status" value="2"/>
</dbReference>
<dbReference type="SUPFAM" id="SSF52402">
    <property type="entry name" value="Adenine nucleotide alpha hydrolases-like"/>
    <property type="match status" value="2"/>
</dbReference>
<dbReference type="InterPro" id="IPR006015">
    <property type="entry name" value="Universal_stress_UspA"/>
</dbReference>
<dbReference type="Gene3D" id="3.40.50.620">
    <property type="entry name" value="HUPs"/>
    <property type="match status" value="2"/>
</dbReference>
<evidence type="ECO:0000313" key="4">
    <source>
        <dbReference type="Proteomes" id="UP000777002"/>
    </source>
</evidence>
<dbReference type="PRINTS" id="PR01438">
    <property type="entry name" value="UNVRSLSTRESS"/>
</dbReference>
<dbReference type="Proteomes" id="UP000777002">
    <property type="component" value="Unassembled WGS sequence"/>
</dbReference>